<dbReference type="InterPro" id="IPR050583">
    <property type="entry name" value="Mycobacterial_A85_antigen"/>
</dbReference>
<dbReference type="PANTHER" id="PTHR48098">
    <property type="entry name" value="ENTEROCHELIN ESTERASE-RELATED"/>
    <property type="match status" value="1"/>
</dbReference>
<dbReference type="RefSeq" id="WP_130917532.1">
    <property type="nucleotide sequence ID" value="NZ_JADLPI010000002.1"/>
</dbReference>
<gene>
    <name evidence="2" type="primary">fbpA_8</name>
    <name evidence="2" type="ORF">NCTC10797_03023</name>
</gene>
<dbReference type="InterPro" id="IPR000801">
    <property type="entry name" value="Esterase-like"/>
</dbReference>
<dbReference type="SUPFAM" id="SSF53474">
    <property type="entry name" value="alpha/beta-Hydrolases"/>
    <property type="match status" value="1"/>
</dbReference>
<dbReference type="AlphaFoldDB" id="A0A4U8VZT9"/>
<proteinExistence type="predicted"/>
<evidence type="ECO:0000313" key="3">
    <source>
        <dbReference type="Proteomes" id="UP000290439"/>
    </source>
</evidence>
<dbReference type="Pfam" id="PF00756">
    <property type="entry name" value="Esterase"/>
    <property type="match status" value="1"/>
</dbReference>
<dbReference type="InterPro" id="IPR029058">
    <property type="entry name" value="AB_hydrolase_fold"/>
</dbReference>
<dbReference type="GO" id="GO:0016747">
    <property type="term" value="F:acyltransferase activity, transferring groups other than amino-acyl groups"/>
    <property type="evidence" value="ECO:0007669"/>
    <property type="project" value="TreeGrafter"/>
</dbReference>
<dbReference type="Gene3D" id="3.40.50.1820">
    <property type="entry name" value="alpha/beta hydrolase"/>
    <property type="match status" value="1"/>
</dbReference>
<organism evidence="2 3">
    <name type="scientific">Nocardia cyriacigeorgica</name>
    <dbReference type="NCBI Taxonomy" id="135487"/>
    <lineage>
        <taxon>Bacteria</taxon>
        <taxon>Bacillati</taxon>
        <taxon>Actinomycetota</taxon>
        <taxon>Actinomycetes</taxon>
        <taxon>Mycobacteriales</taxon>
        <taxon>Nocardiaceae</taxon>
        <taxon>Nocardia</taxon>
    </lineage>
</organism>
<accession>A0A4U8VZT9</accession>
<dbReference type="EC" id="2.3.1.-" evidence="2"/>
<feature type="chain" id="PRO_5020662946" evidence="1">
    <location>
        <begin position="26"/>
        <end position="333"/>
    </location>
</feature>
<name>A0A4U8VZT9_9NOCA</name>
<keyword evidence="2" id="KW-0808">Transferase</keyword>
<sequence>MYRLPRCLVSLFALGAFLLPTAVVAVIVPGPVAAAPGGSAILSVRPLGGRQLEVVVHSAAMNRPITLWMSHPGAGAPTLYLLNAVDGGEDGGPWTRRTDVAQFFSDKHVNVVVPMSGRASYYTDWLADDPVLGRNQWETFLSRELPPLLADRFQTSGRNAVAGLSMSATSALNLAIRSPGLYQAVGAFSGCTRTSDPMAVATVFTQLGVFGANAANMWGPPGHPAWAEHDPMLHLDRLRGLAVYVSSGNGGPGVHETLASPDINGNPIKLADRMLVGGAMEAFVSGCTRPLVDSLVAQRIPATINLRHGTHAWEYWQDDMHQSWSVFAPALGV</sequence>
<dbReference type="Proteomes" id="UP000290439">
    <property type="component" value="Chromosome"/>
</dbReference>
<reference evidence="2 3" key="1">
    <citation type="submission" date="2019-02" db="EMBL/GenBank/DDBJ databases">
        <authorList>
            <consortium name="Pathogen Informatics"/>
        </authorList>
    </citation>
    <scope>NUCLEOTIDE SEQUENCE [LARGE SCALE GENOMIC DNA]</scope>
    <source>
        <strain evidence="2 3">3012STDY6756504</strain>
    </source>
</reference>
<dbReference type="EMBL" id="LR215973">
    <property type="protein sequence ID" value="VFA99240.1"/>
    <property type="molecule type" value="Genomic_DNA"/>
</dbReference>
<keyword evidence="1" id="KW-0732">Signal</keyword>
<evidence type="ECO:0000313" key="2">
    <source>
        <dbReference type="EMBL" id="VFA99240.1"/>
    </source>
</evidence>
<feature type="signal peptide" evidence="1">
    <location>
        <begin position="1"/>
        <end position="25"/>
    </location>
</feature>
<keyword evidence="2" id="KW-0012">Acyltransferase</keyword>
<protein>
    <submittedName>
        <fullName evidence="2">Mycolyl transferase 85A</fullName>
        <ecNumber evidence="2">2.3.1.-</ecNumber>
    </submittedName>
</protein>
<evidence type="ECO:0000256" key="1">
    <source>
        <dbReference type="SAM" id="SignalP"/>
    </source>
</evidence>
<dbReference type="PANTHER" id="PTHR48098:SF1">
    <property type="entry name" value="DIACYLGLYCEROL ACYLTRANSFERASE_MYCOLYLTRANSFERASE AG85A"/>
    <property type="match status" value="1"/>
</dbReference>